<evidence type="ECO:0000256" key="1">
    <source>
        <dbReference type="SAM" id="Coils"/>
    </source>
</evidence>
<dbReference type="Proteomes" id="UP000242180">
    <property type="component" value="Unassembled WGS sequence"/>
</dbReference>
<dbReference type="Pfam" id="PF04921">
    <property type="entry name" value="XAP5"/>
    <property type="match status" value="1"/>
</dbReference>
<dbReference type="OrthoDB" id="1562195at2759"/>
<feature type="coiled-coil region" evidence="1">
    <location>
        <begin position="110"/>
        <end position="140"/>
    </location>
</feature>
<dbReference type="AlphaFoldDB" id="A0A1X2H8J1"/>
<evidence type="ECO:0000313" key="4">
    <source>
        <dbReference type="EMBL" id="ORY94420.1"/>
    </source>
</evidence>
<comment type="caution">
    <text evidence="4">The sequence shown here is derived from an EMBL/GenBank/DDBJ whole genome shotgun (WGS) entry which is preliminary data.</text>
</comment>
<dbReference type="PANTHER" id="PTHR12722">
    <property type="entry name" value="XAP-5 PROTEIN-RELATED"/>
    <property type="match status" value="1"/>
</dbReference>
<protein>
    <submittedName>
        <fullName evidence="4">XAP5, circadian clock regulator-domain-containing protein</fullName>
    </submittedName>
</protein>
<dbReference type="FunCoup" id="A0A1X2H8J1">
    <property type="interactions" value="362"/>
</dbReference>
<dbReference type="InterPro" id="IPR048337">
    <property type="entry name" value="FAM50A/XAP5_C"/>
</dbReference>
<dbReference type="InterPro" id="IPR007005">
    <property type="entry name" value="XAP5"/>
</dbReference>
<name>A0A1X2H8J1_SYNRA</name>
<reference evidence="4 5" key="1">
    <citation type="submission" date="2016-07" db="EMBL/GenBank/DDBJ databases">
        <title>Pervasive Adenine N6-methylation of Active Genes in Fungi.</title>
        <authorList>
            <consortium name="DOE Joint Genome Institute"/>
            <person name="Mondo S.J."/>
            <person name="Dannebaum R.O."/>
            <person name="Kuo R.C."/>
            <person name="Labutti K."/>
            <person name="Haridas S."/>
            <person name="Kuo A."/>
            <person name="Salamov A."/>
            <person name="Ahrendt S.R."/>
            <person name="Lipzen A."/>
            <person name="Sullivan W."/>
            <person name="Andreopoulos W.B."/>
            <person name="Clum A."/>
            <person name="Lindquist E."/>
            <person name="Daum C."/>
            <person name="Ramamoorthy G.K."/>
            <person name="Gryganskyi A."/>
            <person name="Culley D."/>
            <person name="Magnuson J.K."/>
            <person name="James T.Y."/>
            <person name="O'Malley M.A."/>
            <person name="Stajich J.E."/>
            <person name="Spatafora J.W."/>
            <person name="Visel A."/>
            <person name="Grigoriev I.V."/>
        </authorList>
    </citation>
    <scope>NUCLEOTIDE SEQUENCE [LARGE SCALE GENOMIC DNA]</scope>
    <source>
        <strain evidence="4 5">NRRL 2496</strain>
    </source>
</reference>
<dbReference type="GO" id="GO:0005634">
    <property type="term" value="C:nucleus"/>
    <property type="evidence" value="ECO:0007669"/>
    <property type="project" value="InterPro"/>
</dbReference>
<gene>
    <name evidence="4" type="ORF">BCR43DRAFT_531700</name>
</gene>
<dbReference type="GO" id="GO:0000785">
    <property type="term" value="C:chromatin"/>
    <property type="evidence" value="ECO:0007669"/>
    <property type="project" value="EnsemblFungi"/>
</dbReference>
<dbReference type="PANTHER" id="PTHR12722:SF0">
    <property type="entry name" value="PROTEIN FAM50A"/>
    <property type="match status" value="1"/>
</dbReference>
<keyword evidence="1" id="KW-0175">Coiled coil</keyword>
<organism evidence="4 5">
    <name type="scientific">Syncephalastrum racemosum</name>
    <name type="common">Filamentous fungus</name>
    <dbReference type="NCBI Taxonomy" id="13706"/>
    <lineage>
        <taxon>Eukaryota</taxon>
        <taxon>Fungi</taxon>
        <taxon>Fungi incertae sedis</taxon>
        <taxon>Mucoromycota</taxon>
        <taxon>Mucoromycotina</taxon>
        <taxon>Mucoromycetes</taxon>
        <taxon>Mucorales</taxon>
        <taxon>Syncephalastraceae</taxon>
        <taxon>Syncephalastrum</taxon>
    </lineage>
</organism>
<accession>A0A1X2H8J1</accession>
<evidence type="ECO:0000256" key="2">
    <source>
        <dbReference type="SAM" id="MobiDB-lite"/>
    </source>
</evidence>
<feature type="region of interest" description="Disordered" evidence="2">
    <location>
        <begin position="77"/>
        <end position="96"/>
    </location>
</feature>
<proteinExistence type="predicted"/>
<dbReference type="GO" id="GO:0006325">
    <property type="term" value="P:chromatin organization"/>
    <property type="evidence" value="ECO:0007669"/>
    <property type="project" value="EnsemblFungi"/>
</dbReference>
<keyword evidence="5" id="KW-1185">Reference proteome</keyword>
<evidence type="ECO:0000313" key="5">
    <source>
        <dbReference type="Proteomes" id="UP000242180"/>
    </source>
</evidence>
<feature type="domain" description="FAM50A/XAP5 C-terminal" evidence="3">
    <location>
        <begin position="184"/>
        <end position="319"/>
    </location>
</feature>
<dbReference type="STRING" id="13706.A0A1X2H8J1"/>
<dbReference type="InParanoid" id="A0A1X2H8J1"/>
<dbReference type="EMBL" id="MCGN01000007">
    <property type="protein sequence ID" value="ORY94420.1"/>
    <property type="molecule type" value="Genomic_DNA"/>
</dbReference>
<dbReference type="OMA" id="DFIWVFL"/>
<sequence length="333" mass="39194">MDNKGEGQRQTMLEKARRKIYEEAERERQKIAKQNEVRVGSDKFVATTSDIESQLKTSTIGLTELKDYRKIKENLEEQQQREAAKTAPLADERKRKKKLKKASVKLSFGMGEEEEEEEAEEDEEAKLKEKEIALEKKKKRKMLKDPSVDTSFLPDREREELERIQREELRKEWLKRQEEIKNEAINVTFSYWDGSGHRKSVKCKKGYSIAQFLDAARKEFSNLRGVNVDNLLYIKEDLIIPHHYTFYDFIINKARGKSGPLFSFDVHDDVRLVNDATVEKNESHAGKVVERSWYEKNKHIFPASRWEVFDPEKNYGSYTISDMKKSDKLQMPF</sequence>
<evidence type="ECO:0000259" key="3">
    <source>
        <dbReference type="Pfam" id="PF04921"/>
    </source>
</evidence>